<dbReference type="EMBL" id="QBMN01000171">
    <property type="protein sequence ID" value="PZO35354.1"/>
    <property type="molecule type" value="Genomic_DNA"/>
</dbReference>
<dbReference type="Proteomes" id="UP000249081">
    <property type="component" value="Unassembled WGS sequence"/>
</dbReference>
<comment type="caution">
    <text evidence="2">The sequence shown here is derived from an EMBL/GenBank/DDBJ whole genome shotgun (WGS) entry which is preliminary data.</text>
</comment>
<evidence type="ECO:0000313" key="2">
    <source>
        <dbReference type="EMBL" id="PZO35354.1"/>
    </source>
</evidence>
<reference evidence="3" key="1">
    <citation type="submission" date="2018-04" db="EMBL/GenBank/DDBJ databases">
        <authorList>
            <person name="Cornet L."/>
        </authorList>
    </citation>
    <scope>NUCLEOTIDE SEQUENCE [LARGE SCALE GENOMIC DNA]</scope>
</reference>
<sequence>MLLMAMVGAIAACQPSPPPQAESPAPAETTQPEPEKPASSAEPTPVAPSNTSATLPNALIGQWQPLSNVLVAFGTMTVTPDRVQWSSGQSSPYRLISTEGGYLLELEPSPSFYDTQNQYIKLVPKADTNDAAGSLEVAFYSDASQLKSDEYIMYGSYFAE</sequence>
<name>A0A2W4VRA4_9CYAN</name>
<evidence type="ECO:0008006" key="4">
    <source>
        <dbReference type="Google" id="ProtNLM"/>
    </source>
</evidence>
<gene>
    <name evidence="2" type="ORF">DCF17_18815</name>
</gene>
<feature type="compositionally biased region" description="Low complexity" evidence="1">
    <location>
        <begin position="22"/>
        <end position="44"/>
    </location>
</feature>
<dbReference type="AlphaFoldDB" id="A0A2W4VRA4"/>
<feature type="region of interest" description="Disordered" evidence="1">
    <location>
        <begin position="13"/>
        <end position="54"/>
    </location>
</feature>
<evidence type="ECO:0000313" key="3">
    <source>
        <dbReference type="Proteomes" id="UP000249081"/>
    </source>
</evidence>
<accession>A0A2W4VRA4</accession>
<evidence type="ECO:0000256" key="1">
    <source>
        <dbReference type="SAM" id="MobiDB-lite"/>
    </source>
</evidence>
<proteinExistence type="predicted"/>
<organism evidence="2 3">
    <name type="scientific">Shackletoniella antarctica</name>
    <dbReference type="NCBI Taxonomy" id="268115"/>
    <lineage>
        <taxon>Bacteria</taxon>
        <taxon>Bacillati</taxon>
        <taxon>Cyanobacteriota</taxon>
        <taxon>Cyanophyceae</taxon>
        <taxon>Oculatellales</taxon>
        <taxon>Oculatellaceae</taxon>
        <taxon>Shackletoniella</taxon>
    </lineage>
</organism>
<protein>
    <recommendedName>
        <fullName evidence="4">Lipocalin-like domain-containing protein</fullName>
    </recommendedName>
</protein>
<reference evidence="2 3" key="2">
    <citation type="submission" date="2018-06" db="EMBL/GenBank/DDBJ databases">
        <title>Metagenomic assembly of (sub)arctic Cyanobacteria and their associated microbiome from non-axenic cultures.</title>
        <authorList>
            <person name="Baurain D."/>
        </authorList>
    </citation>
    <scope>NUCLEOTIDE SEQUENCE [LARGE SCALE GENOMIC DNA]</scope>
    <source>
        <strain evidence="2">ULC041bin1</strain>
    </source>
</reference>